<reference evidence="3" key="1">
    <citation type="submission" date="2019-08" db="EMBL/GenBank/DDBJ databases">
        <authorList>
            <person name="Kucharzyk K."/>
            <person name="Murdoch R.W."/>
            <person name="Higgins S."/>
            <person name="Loffler F."/>
        </authorList>
    </citation>
    <scope>NUCLEOTIDE SEQUENCE</scope>
</reference>
<dbReference type="Pfam" id="PF02225">
    <property type="entry name" value="PA"/>
    <property type="match status" value="1"/>
</dbReference>
<dbReference type="SUPFAM" id="SSF53187">
    <property type="entry name" value="Zn-dependent exopeptidases"/>
    <property type="match status" value="1"/>
</dbReference>
<gene>
    <name evidence="3" type="primary">lpqL_1</name>
    <name evidence="3" type="ORF">SDC9_55830</name>
</gene>
<keyword evidence="3" id="KW-0449">Lipoprotein</keyword>
<dbReference type="InterPro" id="IPR007484">
    <property type="entry name" value="Peptidase_M28"/>
</dbReference>
<dbReference type="EC" id="3.4.11.1" evidence="3"/>
<dbReference type="InterPro" id="IPR003137">
    <property type="entry name" value="PA_domain"/>
</dbReference>
<dbReference type="AlphaFoldDB" id="A0A644X045"/>
<dbReference type="PANTHER" id="PTHR12147:SF26">
    <property type="entry name" value="PEPTIDASE M28 DOMAIN-CONTAINING PROTEIN"/>
    <property type="match status" value="1"/>
</dbReference>
<dbReference type="GO" id="GO:0006508">
    <property type="term" value="P:proteolysis"/>
    <property type="evidence" value="ECO:0007669"/>
    <property type="project" value="InterPro"/>
</dbReference>
<keyword evidence="3" id="KW-0645">Protease</keyword>
<name>A0A644X045_9ZZZZ</name>
<protein>
    <submittedName>
        <fullName evidence="3">Putative lipoprotein aminopeptidase LpqL</fullName>
        <ecNumber evidence="3">3.4.11.1</ecNumber>
    </submittedName>
</protein>
<evidence type="ECO:0000259" key="2">
    <source>
        <dbReference type="Pfam" id="PF04389"/>
    </source>
</evidence>
<evidence type="ECO:0000259" key="1">
    <source>
        <dbReference type="Pfam" id="PF02225"/>
    </source>
</evidence>
<keyword evidence="3" id="KW-0031">Aminopeptidase</keyword>
<dbReference type="Pfam" id="PF04389">
    <property type="entry name" value="Peptidase_M28"/>
    <property type="match status" value="1"/>
</dbReference>
<feature type="domain" description="Peptidase M28" evidence="2">
    <location>
        <begin position="266"/>
        <end position="458"/>
    </location>
</feature>
<comment type="caution">
    <text evidence="3">The sequence shown here is derived from an EMBL/GenBank/DDBJ whole genome shotgun (WGS) entry which is preliminary data.</text>
</comment>
<feature type="domain" description="PA" evidence="1">
    <location>
        <begin position="116"/>
        <end position="190"/>
    </location>
</feature>
<dbReference type="InterPro" id="IPR045175">
    <property type="entry name" value="M28_fam"/>
</dbReference>
<dbReference type="SUPFAM" id="SSF52025">
    <property type="entry name" value="PA domain"/>
    <property type="match status" value="1"/>
</dbReference>
<organism evidence="3">
    <name type="scientific">bioreactor metagenome</name>
    <dbReference type="NCBI Taxonomy" id="1076179"/>
    <lineage>
        <taxon>unclassified sequences</taxon>
        <taxon>metagenomes</taxon>
        <taxon>ecological metagenomes</taxon>
    </lineage>
</organism>
<dbReference type="InterPro" id="IPR046450">
    <property type="entry name" value="PA_dom_sf"/>
</dbReference>
<dbReference type="GO" id="GO:0004177">
    <property type="term" value="F:aminopeptidase activity"/>
    <property type="evidence" value="ECO:0007669"/>
    <property type="project" value="UniProtKB-KW"/>
</dbReference>
<proteinExistence type="predicted"/>
<sequence length="467" mass="50819">MRKFFWLLLFPVFVQAQTMSVSTDSLMKHINYLASPTLNGRLPGSSGYFTAVQYSVDFFHNHGLHRAGDFKMRQMVPIETNVIDSARVLIGTEGNMTELKAGVDFSVRGYSGSGDVTAPVVFCGYGYDSTIYSDYKGVDVKGKIVLVFKSNPPFLKGLPEYSIRRTADAAYRHGAKAVIFVSQPNQKEPQKPIGSMMHGTGLFHQDMPQIQVTVEKAGVLMQNSGFTLSRLQTSIDSLQAPASVAAGCNASVFVKAGYNPKGHTTNVVAMLPGHDPVLKDEYVILGGHLDHVGSIGKQIYYPGANDNASGSAAVLELARVFSADSSSLKRSIIFVLFGSEEKGLEGSTFFVNNLPVPKEKIVAVFNLDCIGCGDSLMAGNGKSCPALWDTAAEVAKLNNWPMSQRTWEGGGADLTPFFKAGIPGLYFVNTHAHQNLHLPSDSPEIINQEQYTRMVKWVEAVTRKLVM</sequence>
<dbReference type="PANTHER" id="PTHR12147">
    <property type="entry name" value="METALLOPEPTIDASE M28 FAMILY MEMBER"/>
    <property type="match status" value="1"/>
</dbReference>
<dbReference type="EMBL" id="VSSQ01001578">
    <property type="protein sequence ID" value="MPM09510.1"/>
    <property type="molecule type" value="Genomic_DNA"/>
</dbReference>
<dbReference type="Gene3D" id="3.40.630.10">
    <property type="entry name" value="Zn peptidases"/>
    <property type="match status" value="1"/>
</dbReference>
<evidence type="ECO:0000313" key="3">
    <source>
        <dbReference type="EMBL" id="MPM09510.1"/>
    </source>
</evidence>
<dbReference type="GO" id="GO:0008235">
    <property type="term" value="F:metalloexopeptidase activity"/>
    <property type="evidence" value="ECO:0007669"/>
    <property type="project" value="InterPro"/>
</dbReference>
<keyword evidence="3" id="KW-0378">Hydrolase</keyword>
<accession>A0A644X045</accession>
<dbReference type="Gene3D" id="3.50.30.30">
    <property type="match status" value="1"/>
</dbReference>